<evidence type="ECO:0000256" key="2">
    <source>
        <dbReference type="ARBA" id="ARBA00022485"/>
    </source>
</evidence>
<keyword evidence="3" id="KW-0349">Heme</keyword>
<feature type="domain" description="Nitrite/Sulfite reductase ferredoxin-like" evidence="9">
    <location>
        <begin position="327"/>
        <end position="396"/>
    </location>
</feature>
<evidence type="ECO:0000259" key="9">
    <source>
        <dbReference type="Pfam" id="PF03460"/>
    </source>
</evidence>
<evidence type="ECO:0000256" key="5">
    <source>
        <dbReference type="ARBA" id="ARBA00023002"/>
    </source>
</evidence>
<evidence type="ECO:0000256" key="4">
    <source>
        <dbReference type="ARBA" id="ARBA00022723"/>
    </source>
</evidence>
<dbReference type="PROSITE" id="PS00365">
    <property type="entry name" value="NIR_SIR"/>
    <property type="match status" value="1"/>
</dbReference>
<dbReference type="InterPro" id="IPR045854">
    <property type="entry name" value="NO2/SO3_Rdtase_4Fe4S_sf"/>
</dbReference>
<dbReference type="InterPro" id="IPR051329">
    <property type="entry name" value="NIR_SIR_4Fe-4S"/>
</dbReference>
<feature type="domain" description="Nitrite/Sulfite reductase ferredoxin-like" evidence="9">
    <location>
        <begin position="66"/>
        <end position="131"/>
    </location>
</feature>
<dbReference type="SUPFAM" id="SSF55124">
    <property type="entry name" value="Nitrite/Sulfite reductase N-terminal domain-like"/>
    <property type="match status" value="2"/>
</dbReference>
<dbReference type="GO" id="GO:0020037">
    <property type="term" value="F:heme binding"/>
    <property type="evidence" value="ECO:0007669"/>
    <property type="project" value="InterPro"/>
</dbReference>
<dbReference type="GO" id="GO:0050311">
    <property type="term" value="F:sulfite reductase (ferredoxin) activity"/>
    <property type="evidence" value="ECO:0007669"/>
    <property type="project" value="UniProtKB-EC"/>
</dbReference>
<dbReference type="GO" id="GO:0051539">
    <property type="term" value="F:4 iron, 4 sulfur cluster binding"/>
    <property type="evidence" value="ECO:0007669"/>
    <property type="project" value="UniProtKB-KW"/>
</dbReference>
<dbReference type="eggNOG" id="COG0155">
    <property type="taxonomic scope" value="Bacteria"/>
</dbReference>
<gene>
    <name evidence="10" type="ORF">CfE428DRAFT_1439</name>
</gene>
<dbReference type="InterPro" id="IPR006067">
    <property type="entry name" value="NO2/SO3_Rdtase_4Fe4S_dom"/>
</dbReference>
<proteinExistence type="inferred from homology"/>
<dbReference type="PANTHER" id="PTHR32439">
    <property type="entry name" value="FERREDOXIN--NITRITE REDUCTASE, CHLOROPLASTIC"/>
    <property type="match status" value="1"/>
</dbReference>
<dbReference type="EMBL" id="ABVL01000003">
    <property type="protein sequence ID" value="EDY21146.1"/>
    <property type="molecule type" value="Genomic_DNA"/>
</dbReference>
<evidence type="ECO:0000256" key="3">
    <source>
        <dbReference type="ARBA" id="ARBA00022617"/>
    </source>
</evidence>
<dbReference type="EC" id="1.8.7.1" evidence="10"/>
<dbReference type="InParanoid" id="B4CXZ8"/>
<dbReference type="RefSeq" id="WP_006978765.1">
    <property type="nucleotide sequence ID" value="NZ_ABVL01000003.1"/>
</dbReference>
<dbReference type="InterPro" id="IPR005117">
    <property type="entry name" value="NiRdtase/SiRdtase_haem-b_fer"/>
</dbReference>
<evidence type="ECO:0000256" key="7">
    <source>
        <dbReference type="ARBA" id="ARBA00023014"/>
    </source>
</evidence>
<keyword evidence="7" id="KW-0411">Iron-sulfur</keyword>
<dbReference type="PRINTS" id="PR00397">
    <property type="entry name" value="SIROHAEM"/>
</dbReference>
<evidence type="ECO:0000313" key="10">
    <source>
        <dbReference type="EMBL" id="EDY21146.1"/>
    </source>
</evidence>
<dbReference type="Gene3D" id="3.30.413.10">
    <property type="entry name" value="Sulfite Reductase Hemoprotein, domain 1"/>
    <property type="match status" value="2"/>
</dbReference>
<accession>B4CXZ8</accession>
<sequence length="551" mass="61681">MIDIQPNFAAVKQGLIPLTPQEKMKLEKDGLDVIHDIYRYAKTGFASISPDDFDRMKWYGVYRQKPKDSGYFMMRVRVPGGRLTVAQAAALNEITERFAHGFCDITTRTTIQFHWLQIEDIPAIFSILHEVGMNTSGACGDIGRNVVGCPVAGIDPNEILDGTPQLLEVNHAIENNREFSNLPRKYKISVSGCCIHCAQPDINCTGVFGLKRVVNGQEERGYGIKIGGGLSSAPKLAKMVPVFIKPEQVWPVVEAVSKIFRDDGYRLKRNNARFKFLVEDWWKLGGGENGGGEYLAEKIEERLGFKLERHTDFEVVKDQETDHLGVHKQKQEGLYWVGVCFPGGRVRNRALGHVSKLAAKYCAPGQEPVRLTNKQNLLIVNVPEANLPGLKAELDALGYDYQPSNFRKGCVSCTGIEFCNLAVSETKNRMLELIGQLETQSGWYKGKIRIHFSGCPSSCGQHQIADIGFRGARTKVNGEMVDAFDAFIGGRLGHNRRFNDLLKGKIIAKDVHLFIDKLLKVYEAKKQGEETFADFTDRVPKDEILTALDWK</sequence>
<organism evidence="10 11">
    <name type="scientific">Chthoniobacter flavus Ellin428</name>
    <dbReference type="NCBI Taxonomy" id="497964"/>
    <lineage>
        <taxon>Bacteria</taxon>
        <taxon>Pseudomonadati</taxon>
        <taxon>Verrucomicrobiota</taxon>
        <taxon>Spartobacteria</taxon>
        <taxon>Chthoniobacterales</taxon>
        <taxon>Chthoniobacteraceae</taxon>
        <taxon>Chthoniobacter</taxon>
    </lineage>
</organism>
<dbReference type="Pfam" id="PF03460">
    <property type="entry name" value="NIR_SIR_ferr"/>
    <property type="match status" value="2"/>
</dbReference>
<evidence type="ECO:0000313" key="11">
    <source>
        <dbReference type="Proteomes" id="UP000005824"/>
    </source>
</evidence>
<dbReference type="Gene3D" id="3.90.480.20">
    <property type="match status" value="1"/>
</dbReference>
<feature type="domain" description="Nitrite/sulphite reductase 4Fe-4S" evidence="8">
    <location>
        <begin position="141"/>
        <end position="281"/>
    </location>
</feature>
<dbReference type="PANTHER" id="PTHR32439:SF0">
    <property type="entry name" value="FERREDOXIN--NITRITE REDUCTASE, CHLOROPLASTIC"/>
    <property type="match status" value="1"/>
</dbReference>
<dbReference type="Proteomes" id="UP000005824">
    <property type="component" value="Unassembled WGS sequence"/>
</dbReference>
<dbReference type="FunCoup" id="B4CXZ8">
    <property type="interactions" value="219"/>
</dbReference>
<evidence type="ECO:0000256" key="6">
    <source>
        <dbReference type="ARBA" id="ARBA00023004"/>
    </source>
</evidence>
<protein>
    <submittedName>
        <fullName evidence="10">Sulfite reductase (Ferredoxin)</fullName>
        <ecNumber evidence="10">1.8.7.1</ecNumber>
    </submittedName>
</protein>
<reference evidence="10 11" key="1">
    <citation type="journal article" date="2011" name="J. Bacteriol.">
        <title>Genome sequence of Chthoniobacter flavus Ellin428, an aerobic heterotrophic soil bacterium.</title>
        <authorList>
            <person name="Kant R."/>
            <person name="van Passel M.W."/>
            <person name="Palva A."/>
            <person name="Lucas S."/>
            <person name="Lapidus A."/>
            <person name="Glavina Del Rio T."/>
            <person name="Dalin E."/>
            <person name="Tice H."/>
            <person name="Bruce D."/>
            <person name="Goodwin L."/>
            <person name="Pitluck S."/>
            <person name="Larimer F.W."/>
            <person name="Land M.L."/>
            <person name="Hauser L."/>
            <person name="Sangwan P."/>
            <person name="de Vos W.M."/>
            <person name="Janssen P.H."/>
            <person name="Smidt H."/>
        </authorList>
    </citation>
    <scope>NUCLEOTIDE SEQUENCE [LARGE SCALE GENOMIC DNA]</scope>
    <source>
        <strain evidence="10 11">Ellin428</strain>
    </source>
</reference>
<keyword evidence="6" id="KW-0408">Iron</keyword>
<dbReference type="SUPFAM" id="SSF56014">
    <property type="entry name" value="Nitrite and sulphite reductase 4Fe-4S domain-like"/>
    <property type="match status" value="2"/>
</dbReference>
<evidence type="ECO:0000259" key="8">
    <source>
        <dbReference type="Pfam" id="PF01077"/>
    </source>
</evidence>
<name>B4CXZ8_9BACT</name>
<dbReference type="STRING" id="497964.CfE428DRAFT_1439"/>
<dbReference type="AlphaFoldDB" id="B4CXZ8"/>
<keyword evidence="2" id="KW-0004">4Fe-4S</keyword>
<feature type="domain" description="Nitrite/sulphite reductase 4Fe-4S" evidence="8">
    <location>
        <begin position="439"/>
        <end position="543"/>
    </location>
</feature>
<dbReference type="InterPro" id="IPR006066">
    <property type="entry name" value="NO2/SO3_Rdtase_FeS/sirohaem_BS"/>
</dbReference>
<evidence type="ECO:0000256" key="1">
    <source>
        <dbReference type="ARBA" id="ARBA00010429"/>
    </source>
</evidence>
<dbReference type="InterPro" id="IPR036136">
    <property type="entry name" value="Nit/Sulf_reduc_fer-like_dom_sf"/>
</dbReference>
<dbReference type="Pfam" id="PF01077">
    <property type="entry name" value="NIR_SIR"/>
    <property type="match status" value="2"/>
</dbReference>
<keyword evidence="5 10" id="KW-0560">Oxidoreductase</keyword>
<dbReference type="GO" id="GO:0046872">
    <property type="term" value="F:metal ion binding"/>
    <property type="evidence" value="ECO:0007669"/>
    <property type="project" value="UniProtKB-KW"/>
</dbReference>
<comment type="similarity">
    <text evidence="1">Belongs to the nitrite and sulfite reductase 4Fe-4S domain family.</text>
</comment>
<keyword evidence="11" id="KW-1185">Reference proteome</keyword>
<keyword evidence="4" id="KW-0479">Metal-binding</keyword>
<comment type="caution">
    <text evidence="10">The sequence shown here is derived from an EMBL/GenBank/DDBJ whole genome shotgun (WGS) entry which is preliminary data.</text>
</comment>